<dbReference type="Proteomes" id="UP000028582">
    <property type="component" value="Unassembled WGS sequence"/>
</dbReference>
<sequence length="60" mass="6821">MVRIDQIFEQSLSIGEYKADLLGLRGEFIGVPLYRQYQATSSCHDFGVMQCKQSMAPSYI</sequence>
<reference evidence="1 2" key="1">
    <citation type="submission" date="2013-11" db="EMBL/GenBank/DDBJ databases">
        <title>The Genome Sequence of Phytophthora parasitica P1976.</title>
        <authorList>
            <consortium name="The Broad Institute Genomics Platform"/>
            <person name="Russ C."/>
            <person name="Tyler B."/>
            <person name="Panabieres F."/>
            <person name="Shan W."/>
            <person name="Tripathy S."/>
            <person name="Grunwald N."/>
            <person name="Machado M."/>
            <person name="Johnson C.S."/>
            <person name="Walker B."/>
            <person name="Young S."/>
            <person name="Zeng Q."/>
            <person name="Gargeya S."/>
            <person name="Fitzgerald M."/>
            <person name="Haas B."/>
            <person name="Abouelleil A."/>
            <person name="Allen A.W."/>
            <person name="Alvarado L."/>
            <person name="Arachchi H.M."/>
            <person name="Berlin A.M."/>
            <person name="Chapman S.B."/>
            <person name="Gainer-Dewar J."/>
            <person name="Goldberg J."/>
            <person name="Griggs A."/>
            <person name="Gujja S."/>
            <person name="Hansen M."/>
            <person name="Howarth C."/>
            <person name="Imamovic A."/>
            <person name="Ireland A."/>
            <person name="Larimer J."/>
            <person name="McCowan C."/>
            <person name="Murphy C."/>
            <person name="Pearson M."/>
            <person name="Poon T.W."/>
            <person name="Priest M."/>
            <person name="Roberts A."/>
            <person name="Saif S."/>
            <person name="Shea T."/>
            <person name="Sisk P."/>
            <person name="Sykes S."/>
            <person name="Wortman J."/>
            <person name="Nusbaum C."/>
            <person name="Birren B."/>
        </authorList>
    </citation>
    <scope>NUCLEOTIDE SEQUENCE [LARGE SCALE GENOMIC DNA]</scope>
    <source>
        <strain evidence="1 2">P1976</strain>
    </source>
</reference>
<organism evidence="1 2">
    <name type="scientific">Phytophthora nicotianae P1976</name>
    <dbReference type="NCBI Taxonomy" id="1317066"/>
    <lineage>
        <taxon>Eukaryota</taxon>
        <taxon>Sar</taxon>
        <taxon>Stramenopiles</taxon>
        <taxon>Oomycota</taxon>
        <taxon>Peronosporomycetes</taxon>
        <taxon>Peronosporales</taxon>
        <taxon>Peronosporaceae</taxon>
        <taxon>Phytophthora</taxon>
    </lineage>
</organism>
<proteinExistence type="predicted"/>
<comment type="caution">
    <text evidence="1">The sequence shown here is derived from an EMBL/GenBank/DDBJ whole genome shotgun (WGS) entry which is preliminary data.</text>
</comment>
<dbReference type="EMBL" id="ANJA01001874">
    <property type="protein sequence ID" value="ETO73514.1"/>
    <property type="molecule type" value="Genomic_DNA"/>
</dbReference>
<name>A0A081A3Q3_PHYNI</name>
<gene>
    <name evidence="1" type="ORF">F444_10540</name>
</gene>
<evidence type="ECO:0000313" key="2">
    <source>
        <dbReference type="Proteomes" id="UP000028582"/>
    </source>
</evidence>
<evidence type="ECO:0000313" key="1">
    <source>
        <dbReference type="EMBL" id="ETO73514.1"/>
    </source>
</evidence>
<dbReference type="AlphaFoldDB" id="A0A081A3Q3"/>
<accession>A0A081A3Q3</accession>
<protein>
    <submittedName>
        <fullName evidence="1">Uncharacterized protein</fullName>
    </submittedName>
</protein>